<dbReference type="KEGG" id="dmu:Desmu_0347"/>
<dbReference type="EMBL" id="CP002363">
    <property type="protein sequence ID" value="ADV64666.1"/>
    <property type="molecule type" value="Genomic_DNA"/>
</dbReference>
<dbReference type="Proteomes" id="UP000001068">
    <property type="component" value="Chromosome"/>
</dbReference>
<protein>
    <submittedName>
        <fullName evidence="1">Uncharacterized protein</fullName>
    </submittedName>
</protein>
<name>E8R840_DESM0</name>
<keyword evidence="2" id="KW-1185">Reference proteome</keyword>
<dbReference type="GeneID" id="10153040"/>
<sequence>MKEALKCPRCGFTGRPEEFTFMQEATIYYTGRGLEHEERERPIMVICPRCGEGFYLESPVKRLLERLGAG</sequence>
<proteinExistence type="predicted"/>
<dbReference type="eggNOG" id="arCOG06969">
    <property type="taxonomic scope" value="Archaea"/>
</dbReference>
<dbReference type="AlphaFoldDB" id="E8R840"/>
<reference evidence="1 2" key="2">
    <citation type="journal article" date="2011" name="Stand. Genomic Sci.">
        <title>Complete genome sequence of Desulfurococcus mucosus type strain (O7/1).</title>
        <authorList>
            <person name="Wirth R."/>
            <person name="Chertkov O."/>
            <person name="Held B."/>
            <person name="Lapidus A."/>
            <person name="Nolan M."/>
            <person name="Lucas S."/>
            <person name="Hammon N."/>
            <person name="Deshpande S."/>
            <person name="Cheng J.F."/>
            <person name="Tapia R."/>
            <person name="Han C."/>
            <person name="Goodwin L."/>
            <person name="Pitluck S."/>
            <person name="Liolios K."/>
            <person name="Ioanna P."/>
            <person name="Ivanova N."/>
            <person name="Mavromatis K."/>
            <person name="Mikhailova N."/>
            <person name="Pati A."/>
            <person name="Chen A."/>
            <person name="Palaniappan K."/>
            <person name="Land M."/>
            <person name="Hauser L."/>
            <person name="Chang Y.J."/>
            <person name="Jeffries C.D."/>
            <person name="Bilek Y."/>
            <person name="Hader T."/>
            <person name="Rohde M."/>
            <person name="Spring S."/>
            <person name="Sikorski J."/>
            <person name="Goker M."/>
            <person name="Woyke T."/>
            <person name="Bristow J."/>
            <person name="Eisen J.A."/>
            <person name="Markowitz V."/>
            <person name="Hugenholtz P."/>
            <person name="Kyrpides N.C."/>
            <person name="Klenk H.P."/>
        </authorList>
    </citation>
    <scope>NUCLEOTIDE SEQUENCE [LARGE SCALE GENOMIC DNA]</scope>
    <source>
        <strain evidence="2">ATCC 35584 / DSM 2162 / JCM 9187 / O7/1</strain>
    </source>
</reference>
<evidence type="ECO:0000313" key="1">
    <source>
        <dbReference type="EMBL" id="ADV64666.1"/>
    </source>
</evidence>
<evidence type="ECO:0000313" key="2">
    <source>
        <dbReference type="Proteomes" id="UP000001068"/>
    </source>
</evidence>
<dbReference type="STRING" id="765177.Desmu_0347"/>
<dbReference type="HOGENOM" id="CLU_2766296_0_0_2"/>
<dbReference type="OrthoDB" id="17270at2157"/>
<reference evidence="2" key="1">
    <citation type="submission" date="2010-11" db="EMBL/GenBank/DDBJ databases">
        <title>The complete genome of Desulfurococcus mucosus DSM 2162.</title>
        <authorList>
            <consortium name="US DOE Joint Genome Institute (JGI-PGF)"/>
            <person name="Lucas S."/>
            <person name="Copeland A."/>
            <person name="Lapidus A."/>
            <person name="Bruce D."/>
            <person name="Goodwin L."/>
            <person name="Pitluck S."/>
            <person name="Kyrpides N."/>
            <person name="Mavromatis K."/>
            <person name="Pagani I."/>
            <person name="Ivanova N."/>
            <person name="Ovchinnikova G."/>
            <person name="Chertkov O."/>
            <person name="Held B."/>
            <person name="Brettin T."/>
            <person name="Detter J.C."/>
            <person name="Tapia R."/>
            <person name="Han C."/>
            <person name="Land M."/>
            <person name="Hauser L."/>
            <person name="Markowitz V."/>
            <person name="Cheng J.-F."/>
            <person name="Hugenholtz P."/>
            <person name="Woyke T."/>
            <person name="Wu D."/>
            <person name="Wirth R."/>
            <person name="Bilek Y."/>
            <person name="Hader T."/>
            <person name="Klenk H.-P."/>
            <person name="Eisen J.A."/>
        </authorList>
    </citation>
    <scope>NUCLEOTIDE SEQUENCE [LARGE SCALE GENOMIC DNA]</scope>
    <source>
        <strain evidence="2">ATCC 35584 / DSM 2162 / JCM 9187 / O7/1</strain>
    </source>
</reference>
<accession>E8R840</accession>
<organism evidence="1 2">
    <name type="scientific">Desulfurococcus mucosus (strain ATCC 35584 / DSM 2162 / JCM 9187 / O7/1)</name>
    <dbReference type="NCBI Taxonomy" id="765177"/>
    <lineage>
        <taxon>Archaea</taxon>
        <taxon>Thermoproteota</taxon>
        <taxon>Thermoprotei</taxon>
        <taxon>Desulfurococcales</taxon>
        <taxon>Desulfurococcaceae</taxon>
        <taxon>Desulfurococcus</taxon>
    </lineage>
</organism>
<dbReference type="RefSeq" id="WP_013561888.1">
    <property type="nucleotide sequence ID" value="NC_014961.1"/>
</dbReference>
<gene>
    <name evidence="1" type="ordered locus">Desmu_0347</name>
</gene>